<organism evidence="1 2">
    <name type="scientific">Choristoneura fumiferana</name>
    <name type="common">Spruce budworm moth</name>
    <name type="synonym">Archips fumiferana</name>
    <dbReference type="NCBI Taxonomy" id="7141"/>
    <lineage>
        <taxon>Eukaryota</taxon>
        <taxon>Metazoa</taxon>
        <taxon>Ecdysozoa</taxon>
        <taxon>Arthropoda</taxon>
        <taxon>Hexapoda</taxon>
        <taxon>Insecta</taxon>
        <taxon>Pterygota</taxon>
        <taxon>Neoptera</taxon>
        <taxon>Endopterygota</taxon>
        <taxon>Lepidoptera</taxon>
        <taxon>Glossata</taxon>
        <taxon>Ditrysia</taxon>
        <taxon>Tortricoidea</taxon>
        <taxon>Tortricidae</taxon>
        <taxon>Tortricinae</taxon>
        <taxon>Choristoneura</taxon>
    </lineage>
</organism>
<protein>
    <submittedName>
        <fullName evidence="1">Uncharacterized protein</fullName>
    </submittedName>
</protein>
<dbReference type="EMBL" id="CM046126">
    <property type="protein sequence ID" value="KAI8426726.1"/>
    <property type="molecule type" value="Genomic_DNA"/>
</dbReference>
<evidence type="ECO:0000313" key="2">
    <source>
        <dbReference type="Proteomes" id="UP001064048"/>
    </source>
</evidence>
<dbReference type="Proteomes" id="UP001064048">
    <property type="component" value="Chromosome 26"/>
</dbReference>
<evidence type="ECO:0000313" key="1">
    <source>
        <dbReference type="EMBL" id="KAI8426726.1"/>
    </source>
</evidence>
<comment type="caution">
    <text evidence="1">The sequence shown here is derived from an EMBL/GenBank/DDBJ whole genome shotgun (WGS) entry which is preliminary data.</text>
</comment>
<proteinExistence type="predicted"/>
<name>A0ACC0JRE5_CHOFU</name>
<accession>A0ACC0JRE5</accession>
<sequence>MPKRSIEEKIEKLNSKIRKLENKRTRKRVRFISSCSDSSEANNQDAVNEQAVTDDHQDDAQLTGEHTQQPPVLDPEVNRSEVVIDPEPQPSISKEAVSAEEVGLDPELLQALGESTSDTPEYGQAIHESLAKLWLPVLRKGLAKDNIDNLLRHYLIPDNCKLLQAPKLNAEISAAVSEVVRGRDKKLNGFQQQLGAGVTAINRGMEILLSNNNKAQALKHLSDACRVLTDLHHSWTKDRIKLITPSLEKNFHHVIQDAERDETLFGNSLSEKIKASQVITRQGLQIKKNTTNYKTTSVASQPTTTRSTPQGNWRGPPRYQSSRGGRGSYKKVSQTQRAYNPTPAPARPPPQYKPRPPPK</sequence>
<keyword evidence="2" id="KW-1185">Reference proteome</keyword>
<gene>
    <name evidence="1" type="ORF">MSG28_014428</name>
</gene>
<reference evidence="1 2" key="1">
    <citation type="journal article" date="2022" name="Genome Biol. Evol.">
        <title>The Spruce Budworm Genome: Reconstructing the Evolutionary History of Antifreeze Proteins.</title>
        <authorList>
            <person name="Beliveau C."/>
            <person name="Gagne P."/>
            <person name="Picq S."/>
            <person name="Vernygora O."/>
            <person name="Keeling C.I."/>
            <person name="Pinkney K."/>
            <person name="Doucet D."/>
            <person name="Wen F."/>
            <person name="Johnston J.S."/>
            <person name="Maaroufi H."/>
            <person name="Boyle B."/>
            <person name="Laroche J."/>
            <person name="Dewar K."/>
            <person name="Juretic N."/>
            <person name="Blackburn G."/>
            <person name="Nisole A."/>
            <person name="Brunet B."/>
            <person name="Brandao M."/>
            <person name="Lumley L."/>
            <person name="Duan J."/>
            <person name="Quan G."/>
            <person name="Lucarotti C.J."/>
            <person name="Roe A.D."/>
            <person name="Sperling F.A.H."/>
            <person name="Levesque R.C."/>
            <person name="Cusson M."/>
        </authorList>
    </citation>
    <scope>NUCLEOTIDE SEQUENCE [LARGE SCALE GENOMIC DNA]</scope>
    <source>
        <strain evidence="1">Glfc:IPQL:Cfum</strain>
    </source>
</reference>